<dbReference type="SUPFAM" id="SSF58104">
    <property type="entry name" value="Methyl-accepting chemotaxis protein (MCP) signaling domain"/>
    <property type="match status" value="1"/>
</dbReference>
<feature type="domain" description="Methyl-accepting transducer" evidence="11">
    <location>
        <begin position="294"/>
        <end position="551"/>
    </location>
</feature>
<dbReference type="SUPFAM" id="SSF103190">
    <property type="entry name" value="Sensory domain-like"/>
    <property type="match status" value="1"/>
</dbReference>
<keyword evidence="14" id="KW-1185">Reference proteome</keyword>
<protein>
    <submittedName>
        <fullName evidence="13">Methyl-accepting chemotaxis protein</fullName>
    </submittedName>
</protein>
<name>A0A1I0BXN9_9FIRM</name>
<dbReference type="InterPro" id="IPR004089">
    <property type="entry name" value="MCPsignal_dom"/>
</dbReference>
<feature type="transmembrane region" description="Helical" evidence="10">
    <location>
        <begin position="199"/>
        <end position="218"/>
    </location>
</feature>
<dbReference type="Proteomes" id="UP000243819">
    <property type="component" value="Unassembled WGS sequence"/>
</dbReference>
<sequence>MRIITKGKTKPNISKFSGIKLGLSNRIILIYLLTSIVLVAGISLQVYNSIYGLLRTTSLQSNAQLALEVINARYPGNWRVEGDRLYKGATLINENYELVDTIKRSTRGEITIFARDTSVATTIRNDGIRQIGTKASEEVVEQVLKRGESYSGTVNIFGESYNVHYMELRDIAGNIVGMFFIGYPRSYILELVSEPFRKIVFVALGIMGGTILIYYLYLRFRVTKPVERLRDNIQKMAAGDLRVTTDLKLLKRKDEIGEMAQGFAEMVKSIRSIVEDIQGKANQLNISSESLASTSSQMSASSQELASTMNQVAEGSANQAQDLEGIVTSLSDLTVIIDKVNRELENVKEQTENTQNKAHMGREEMDNLVQSITEVKKAFQLVADKLEGLNNTVQEISGISELISSISEQTNLLALNAAIEAARAGEQGRGFAVVADEVRKLAEESRTSTEKIINLVESITKDTEEVITTSKTVEQSVEEQVYSVDKTVNSFGEILQSVDSIKPLVTNTYQAMDEIMKFKDLVIEKAEEVSAITEETTAATEEVAASSQELTASSEEVANTAQSLREIAKGLMERVNTFKI</sequence>
<keyword evidence="4 10" id="KW-1133">Transmembrane helix</keyword>
<feature type="coiled-coil region" evidence="9">
    <location>
        <begin position="330"/>
        <end position="357"/>
    </location>
</feature>
<comment type="subcellular location">
    <subcellularLocation>
        <location evidence="1">Cell membrane</location>
        <topology evidence="1">Multi-pass membrane protein</topology>
    </subcellularLocation>
</comment>
<dbReference type="Pfam" id="PF00672">
    <property type="entry name" value="HAMP"/>
    <property type="match status" value="1"/>
</dbReference>
<comment type="similarity">
    <text evidence="7">Belongs to the methyl-accepting chemotaxis (MCP) protein family.</text>
</comment>
<dbReference type="InterPro" id="IPR029151">
    <property type="entry name" value="Sensor-like_sf"/>
</dbReference>
<feature type="domain" description="HAMP" evidence="12">
    <location>
        <begin position="220"/>
        <end position="275"/>
    </location>
</feature>
<evidence type="ECO:0000256" key="8">
    <source>
        <dbReference type="PROSITE-ProRule" id="PRU00284"/>
    </source>
</evidence>
<keyword evidence="5 10" id="KW-0472">Membrane</keyword>
<dbReference type="Gene3D" id="1.10.287.950">
    <property type="entry name" value="Methyl-accepting chemotaxis protein"/>
    <property type="match status" value="1"/>
</dbReference>
<proteinExistence type="inferred from homology"/>
<accession>A0A1I0BXN9</accession>
<gene>
    <name evidence="13" type="ORF">SAMN03080614_105112</name>
</gene>
<dbReference type="PANTHER" id="PTHR32089">
    <property type="entry name" value="METHYL-ACCEPTING CHEMOTAXIS PROTEIN MCPB"/>
    <property type="match status" value="1"/>
</dbReference>
<dbReference type="RefSeq" id="WP_091351301.1">
    <property type="nucleotide sequence ID" value="NZ_FOIF01000051.1"/>
</dbReference>
<keyword evidence="2" id="KW-1003">Cell membrane</keyword>
<evidence type="ECO:0000256" key="3">
    <source>
        <dbReference type="ARBA" id="ARBA00022692"/>
    </source>
</evidence>
<evidence type="ECO:0000256" key="1">
    <source>
        <dbReference type="ARBA" id="ARBA00004651"/>
    </source>
</evidence>
<evidence type="ECO:0000313" key="14">
    <source>
        <dbReference type="Proteomes" id="UP000243819"/>
    </source>
</evidence>
<dbReference type="CDD" id="cd11386">
    <property type="entry name" value="MCP_signal"/>
    <property type="match status" value="1"/>
</dbReference>
<dbReference type="Pfam" id="PF00015">
    <property type="entry name" value="MCPsignal"/>
    <property type="match status" value="1"/>
</dbReference>
<dbReference type="GO" id="GO:0007165">
    <property type="term" value="P:signal transduction"/>
    <property type="evidence" value="ECO:0007669"/>
    <property type="project" value="UniProtKB-KW"/>
</dbReference>
<dbReference type="AlphaFoldDB" id="A0A1I0BXN9"/>
<dbReference type="InterPro" id="IPR003660">
    <property type="entry name" value="HAMP_dom"/>
</dbReference>
<keyword evidence="3 10" id="KW-0812">Transmembrane</keyword>
<dbReference type="EMBL" id="FOIF01000051">
    <property type="protein sequence ID" value="SET11859.1"/>
    <property type="molecule type" value="Genomic_DNA"/>
</dbReference>
<dbReference type="PROSITE" id="PS50885">
    <property type="entry name" value="HAMP"/>
    <property type="match status" value="1"/>
</dbReference>
<feature type="transmembrane region" description="Helical" evidence="10">
    <location>
        <begin position="27"/>
        <end position="47"/>
    </location>
</feature>
<dbReference type="GO" id="GO:0005886">
    <property type="term" value="C:plasma membrane"/>
    <property type="evidence" value="ECO:0007669"/>
    <property type="project" value="UniProtKB-SubCell"/>
</dbReference>
<dbReference type="OrthoDB" id="9814363at2"/>
<dbReference type="InterPro" id="IPR033463">
    <property type="entry name" value="sCache_3"/>
</dbReference>
<keyword evidence="9" id="KW-0175">Coiled coil</keyword>
<dbReference type="SMART" id="SM00283">
    <property type="entry name" value="MA"/>
    <property type="match status" value="1"/>
</dbReference>
<evidence type="ECO:0000256" key="10">
    <source>
        <dbReference type="SAM" id="Phobius"/>
    </source>
</evidence>
<keyword evidence="6 8" id="KW-0807">Transducer</keyword>
<dbReference type="STRING" id="1120990.SAMN03080614_105112"/>
<organism evidence="13 14">
    <name type="scientific">Anaerobranca gottschalkii DSM 13577</name>
    <dbReference type="NCBI Taxonomy" id="1120990"/>
    <lineage>
        <taxon>Bacteria</taxon>
        <taxon>Bacillati</taxon>
        <taxon>Bacillota</taxon>
        <taxon>Clostridia</taxon>
        <taxon>Eubacteriales</taxon>
        <taxon>Proteinivoracaceae</taxon>
        <taxon>Anaerobranca</taxon>
    </lineage>
</organism>
<evidence type="ECO:0000256" key="6">
    <source>
        <dbReference type="ARBA" id="ARBA00023224"/>
    </source>
</evidence>
<evidence type="ECO:0000313" key="13">
    <source>
        <dbReference type="EMBL" id="SET11859.1"/>
    </source>
</evidence>
<evidence type="ECO:0000259" key="11">
    <source>
        <dbReference type="PROSITE" id="PS50111"/>
    </source>
</evidence>
<evidence type="ECO:0000256" key="7">
    <source>
        <dbReference type="ARBA" id="ARBA00029447"/>
    </source>
</evidence>
<evidence type="ECO:0000256" key="5">
    <source>
        <dbReference type="ARBA" id="ARBA00023136"/>
    </source>
</evidence>
<dbReference type="Pfam" id="PF17202">
    <property type="entry name" value="sCache_3_3"/>
    <property type="match status" value="1"/>
</dbReference>
<evidence type="ECO:0000256" key="2">
    <source>
        <dbReference type="ARBA" id="ARBA00022475"/>
    </source>
</evidence>
<evidence type="ECO:0000256" key="4">
    <source>
        <dbReference type="ARBA" id="ARBA00022989"/>
    </source>
</evidence>
<dbReference type="Gene3D" id="6.10.340.10">
    <property type="match status" value="1"/>
</dbReference>
<dbReference type="PANTHER" id="PTHR32089:SF112">
    <property type="entry name" value="LYSOZYME-LIKE PROTEIN-RELATED"/>
    <property type="match status" value="1"/>
</dbReference>
<dbReference type="SMART" id="SM00304">
    <property type="entry name" value="HAMP"/>
    <property type="match status" value="1"/>
</dbReference>
<evidence type="ECO:0000259" key="12">
    <source>
        <dbReference type="PROSITE" id="PS50885"/>
    </source>
</evidence>
<dbReference type="PROSITE" id="PS50111">
    <property type="entry name" value="CHEMOTAXIS_TRANSDUC_2"/>
    <property type="match status" value="1"/>
</dbReference>
<evidence type="ECO:0000256" key="9">
    <source>
        <dbReference type="SAM" id="Coils"/>
    </source>
</evidence>
<reference evidence="14" key="1">
    <citation type="submission" date="2016-10" db="EMBL/GenBank/DDBJ databases">
        <authorList>
            <person name="Varghese N."/>
            <person name="Submissions S."/>
        </authorList>
    </citation>
    <scope>NUCLEOTIDE SEQUENCE [LARGE SCALE GENOMIC DNA]</scope>
    <source>
        <strain evidence="14">DSM 13577</strain>
    </source>
</reference>
<dbReference type="CDD" id="cd06225">
    <property type="entry name" value="HAMP"/>
    <property type="match status" value="1"/>
</dbReference>